<feature type="compositionally biased region" description="Pro residues" evidence="1">
    <location>
        <begin position="151"/>
        <end position="164"/>
    </location>
</feature>
<dbReference type="Proteomes" id="UP000326924">
    <property type="component" value="Unassembled WGS sequence"/>
</dbReference>
<accession>A0A5J5EL46</accession>
<evidence type="ECO:0000313" key="3">
    <source>
        <dbReference type="Proteomes" id="UP000326924"/>
    </source>
</evidence>
<proteinExistence type="predicted"/>
<evidence type="ECO:0000313" key="2">
    <source>
        <dbReference type="EMBL" id="KAA8896325.1"/>
    </source>
</evidence>
<dbReference type="InParanoid" id="A0A5J5EL46"/>
<gene>
    <name evidence="2" type="ORF">FN846DRAFT_910763</name>
</gene>
<feature type="region of interest" description="Disordered" evidence="1">
    <location>
        <begin position="280"/>
        <end position="312"/>
    </location>
</feature>
<dbReference type="EMBL" id="VXIS01000215">
    <property type="protein sequence ID" value="KAA8896325.1"/>
    <property type="molecule type" value="Genomic_DNA"/>
</dbReference>
<sequence>MCTLSGGSTTFTHKNHTYPEWAAVLTEAFNHVKIFKRFPLLYRSCVHAVWRYNLLYTFGTSLVGLGMVWVRKRGIPDVVASPLNMAVVLVLPLAQQQQQWQQQQDQNWAAQEEWKRDQEAHQTSTEDQMQVLPGQIGAILNEKLAAVLATPAPPSTHRPSPAPPSLRTESRSPPSPTPPSSRNKLPSPPSPTPQSPPSPAPPSPQSPPSPAPPSPHANPSAQWEVYAFQRIRARPKPSTCEGSVCFHQIVQVQSALNLSMSASQNLGVVYKAISSMESSAAAEPSSSRPGLQPPITAERNRGGHRQAVCSDF</sequence>
<evidence type="ECO:0000256" key="1">
    <source>
        <dbReference type="SAM" id="MobiDB-lite"/>
    </source>
</evidence>
<keyword evidence="3" id="KW-1185">Reference proteome</keyword>
<comment type="caution">
    <text evidence="2">The sequence shown here is derived from an EMBL/GenBank/DDBJ whole genome shotgun (WGS) entry which is preliminary data.</text>
</comment>
<reference evidence="2 3" key="1">
    <citation type="submission" date="2019-09" db="EMBL/GenBank/DDBJ databases">
        <title>Draft genome of the ectomycorrhizal ascomycete Sphaerosporella brunnea.</title>
        <authorList>
            <consortium name="DOE Joint Genome Institute"/>
            <person name="Benucci G.M."/>
            <person name="Marozzi G."/>
            <person name="Antonielli L."/>
            <person name="Sanchez S."/>
            <person name="Marco P."/>
            <person name="Wang X."/>
            <person name="Falini L.B."/>
            <person name="Barry K."/>
            <person name="Haridas S."/>
            <person name="Lipzen A."/>
            <person name="Labutti K."/>
            <person name="Grigoriev I.V."/>
            <person name="Murat C."/>
            <person name="Martin F."/>
            <person name="Albertini E."/>
            <person name="Donnini D."/>
            <person name="Bonito G."/>
        </authorList>
    </citation>
    <scope>NUCLEOTIDE SEQUENCE [LARGE SCALE GENOMIC DNA]</scope>
    <source>
        <strain evidence="2 3">Sb_GMNB300</strain>
    </source>
</reference>
<organism evidence="2 3">
    <name type="scientific">Sphaerosporella brunnea</name>
    <dbReference type="NCBI Taxonomy" id="1250544"/>
    <lineage>
        <taxon>Eukaryota</taxon>
        <taxon>Fungi</taxon>
        <taxon>Dikarya</taxon>
        <taxon>Ascomycota</taxon>
        <taxon>Pezizomycotina</taxon>
        <taxon>Pezizomycetes</taxon>
        <taxon>Pezizales</taxon>
        <taxon>Pyronemataceae</taxon>
        <taxon>Sphaerosporella</taxon>
    </lineage>
</organism>
<name>A0A5J5EL46_9PEZI</name>
<dbReference type="PRINTS" id="PR01217">
    <property type="entry name" value="PRICHEXTENSN"/>
</dbReference>
<feature type="region of interest" description="Disordered" evidence="1">
    <location>
        <begin position="104"/>
        <end position="129"/>
    </location>
</feature>
<feature type="compositionally biased region" description="Pro residues" evidence="1">
    <location>
        <begin position="186"/>
        <end position="216"/>
    </location>
</feature>
<feature type="region of interest" description="Disordered" evidence="1">
    <location>
        <begin position="151"/>
        <end position="219"/>
    </location>
</feature>
<protein>
    <submittedName>
        <fullName evidence="2">Uncharacterized protein</fullName>
    </submittedName>
</protein>
<dbReference type="AlphaFoldDB" id="A0A5J5EL46"/>